<dbReference type="Gene3D" id="1.10.10.10">
    <property type="entry name" value="Winged helix-like DNA-binding domain superfamily/Winged helix DNA-binding domain"/>
    <property type="match status" value="1"/>
</dbReference>
<dbReference type="InterPro" id="IPR019887">
    <property type="entry name" value="Tscrpt_reg_AsnC/Lrp_C"/>
</dbReference>
<keyword evidence="1" id="KW-0805">Transcription regulation</keyword>
<dbReference type="InterPro" id="IPR019888">
    <property type="entry name" value="Tscrpt_reg_AsnC-like"/>
</dbReference>
<dbReference type="PROSITE" id="PS50956">
    <property type="entry name" value="HTH_ASNC_2"/>
    <property type="match status" value="1"/>
</dbReference>
<dbReference type="RefSeq" id="WP_344170295.1">
    <property type="nucleotide sequence ID" value="NZ_BAAARY010000005.1"/>
</dbReference>
<evidence type="ECO:0000256" key="1">
    <source>
        <dbReference type="ARBA" id="ARBA00023015"/>
    </source>
</evidence>
<dbReference type="InterPro" id="IPR036388">
    <property type="entry name" value="WH-like_DNA-bd_sf"/>
</dbReference>
<keyword evidence="2" id="KW-0238">DNA-binding</keyword>
<comment type="caution">
    <text evidence="5">The sequence shown here is derived from an EMBL/GenBank/DDBJ whole genome shotgun (WGS) entry which is preliminary data.</text>
</comment>
<gene>
    <name evidence="5" type="ORF">GCM10010201_14880</name>
</gene>
<keyword evidence="3" id="KW-0804">Transcription</keyword>
<evidence type="ECO:0000259" key="4">
    <source>
        <dbReference type="PROSITE" id="PS50956"/>
    </source>
</evidence>
<dbReference type="Proteomes" id="UP001499978">
    <property type="component" value="Unassembled WGS sequence"/>
</dbReference>
<dbReference type="PANTHER" id="PTHR30154:SF54">
    <property type="entry name" value="POSSIBLE TRANSCRIPTIONAL REGULATORY PROTEIN (PROBABLY LRP_ASNC-FAMILY)"/>
    <property type="match status" value="1"/>
</dbReference>
<dbReference type="Pfam" id="PF13404">
    <property type="entry name" value="HTH_AsnC-type"/>
    <property type="match status" value="1"/>
</dbReference>
<dbReference type="EMBL" id="BAAARY010000005">
    <property type="protein sequence ID" value="GAA2518858.1"/>
    <property type="molecule type" value="Genomic_DNA"/>
</dbReference>
<dbReference type="InterPro" id="IPR000485">
    <property type="entry name" value="AsnC-type_HTH_dom"/>
</dbReference>
<feature type="domain" description="HTH asnC-type" evidence="4">
    <location>
        <begin position="12"/>
        <end position="73"/>
    </location>
</feature>
<dbReference type="SUPFAM" id="SSF46785">
    <property type="entry name" value="Winged helix' DNA-binding domain"/>
    <property type="match status" value="1"/>
</dbReference>
<dbReference type="SMART" id="SM00344">
    <property type="entry name" value="HTH_ASNC"/>
    <property type="match status" value="1"/>
</dbReference>
<dbReference type="InterPro" id="IPR011008">
    <property type="entry name" value="Dimeric_a/b-barrel"/>
</dbReference>
<proteinExistence type="predicted"/>
<dbReference type="SUPFAM" id="SSF54909">
    <property type="entry name" value="Dimeric alpha+beta barrel"/>
    <property type="match status" value="1"/>
</dbReference>
<evidence type="ECO:0000313" key="5">
    <source>
        <dbReference type="EMBL" id="GAA2518858.1"/>
    </source>
</evidence>
<evidence type="ECO:0000256" key="3">
    <source>
        <dbReference type="ARBA" id="ARBA00023163"/>
    </source>
</evidence>
<reference evidence="6" key="1">
    <citation type="journal article" date="2019" name="Int. J. Syst. Evol. Microbiol.">
        <title>The Global Catalogue of Microorganisms (GCM) 10K type strain sequencing project: providing services to taxonomists for standard genome sequencing and annotation.</title>
        <authorList>
            <consortium name="The Broad Institute Genomics Platform"/>
            <consortium name="The Broad Institute Genome Sequencing Center for Infectious Disease"/>
            <person name="Wu L."/>
            <person name="Ma J."/>
        </authorList>
    </citation>
    <scope>NUCLEOTIDE SEQUENCE [LARGE SCALE GENOMIC DNA]</scope>
    <source>
        <strain evidence="6">JCM 3367</strain>
    </source>
</reference>
<name>A0ABP6AMR8_9ACTN</name>
<dbReference type="InterPro" id="IPR036390">
    <property type="entry name" value="WH_DNA-bd_sf"/>
</dbReference>
<dbReference type="Gene3D" id="3.30.70.920">
    <property type="match status" value="1"/>
</dbReference>
<dbReference type="Pfam" id="PF01037">
    <property type="entry name" value="AsnC_trans_reg"/>
    <property type="match status" value="1"/>
</dbReference>
<dbReference type="PANTHER" id="PTHR30154">
    <property type="entry name" value="LEUCINE-RESPONSIVE REGULATORY PROTEIN"/>
    <property type="match status" value="1"/>
</dbReference>
<sequence length="161" mass="16909">MPNDSRPAAAALDAVDRHLVSLLSANSRTPNATLAAAVGVAPSTCLARVRALRERGVLRGFHAEVDQAALGRPLQAMVAVRLAAHSRDQVARFRALAPTLPGVIGVFHVSGATDYLLHVAVADAGALRDFVMDELISLPEVAHAETSLIFEHLRGASLPDA</sequence>
<evidence type="ECO:0000313" key="6">
    <source>
        <dbReference type="Proteomes" id="UP001499978"/>
    </source>
</evidence>
<keyword evidence="6" id="KW-1185">Reference proteome</keyword>
<protein>
    <submittedName>
        <fullName evidence="5">Lrp/AsnC family transcriptional regulator</fullName>
    </submittedName>
</protein>
<organism evidence="5 6">
    <name type="scientific">Pilimelia columellifera subsp. columellifera</name>
    <dbReference type="NCBI Taxonomy" id="706583"/>
    <lineage>
        <taxon>Bacteria</taxon>
        <taxon>Bacillati</taxon>
        <taxon>Actinomycetota</taxon>
        <taxon>Actinomycetes</taxon>
        <taxon>Micromonosporales</taxon>
        <taxon>Micromonosporaceae</taxon>
        <taxon>Pilimelia</taxon>
    </lineage>
</organism>
<dbReference type="PRINTS" id="PR00033">
    <property type="entry name" value="HTHASNC"/>
</dbReference>
<evidence type="ECO:0000256" key="2">
    <source>
        <dbReference type="ARBA" id="ARBA00023125"/>
    </source>
</evidence>
<accession>A0ABP6AMR8</accession>